<dbReference type="EMBL" id="MN445185">
    <property type="protein sequence ID" value="QKN85935.1"/>
    <property type="molecule type" value="Genomic_DNA"/>
</dbReference>
<evidence type="ECO:0000259" key="3">
    <source>
        <dbReference type="PROSITE" id="PS51186"/>
    </source>
</evidence>
<evidence type="ECO:0000256" key="2">
    <source>
        <dbReference type="ARBA" id="ARBA00023315"/>
    </source>
</evidence>
<name>A0A7D4ZJU4_9CAUD</name>
<keyword evidence="1 4" id="KW-0808">Transferase</keyword>
<dbReference type="SUPFAM" id="SSF55729">
    <property type="entry name" value="Acyl-CoA N-acyltransferases (Nat)"/>
    <property type="match status" value="1"/>
</dbReference>
<dbReference type="CDD" id="cd04301">
    <property type="entry name" value="NAT_SF"/>
    <property type="match status" value="1"/>
</dbReference>
<reference evidence="4 5" key="1">
    <citation type="submission" date="2019-09" db="EMBL/GenBank/DDBJ databases">
        <authorList>
            <person name="Lin J."/>
            <person name="Cucic S."/>
            <person name="Klem A."/>
            <person name="Kropinski A."/>
            <person name="Anany H."/>
        </authorList>
    </citation>
    <scope>NUCLEOTIDE SEQUENCE [LARGE SCALE GENOMIC DNA]</scope>
</reference>
<proteinExistence type="predicted"/>
<dbReference type="Gene3D" id="3.40.630.30">
    <property type="match status" value="1"/>
</dbReference>
<evidence type="ECO:0000313" key="4">
    <source>
        <dbReference type="EMBL" id="QKN85935.1"/>
    </source>
</evidence>
<dbReference type="InterPro" id="IPR050832">
    <property type="entry name" value="Bact_Acetyltransf"/>
</dbReference>
<evidence type="ECO:0000313" key="5">
    <source>
        <dbReference type="Proteomes" id="UP000515779"/>
    </source>
</evidence>
<dbReference type="PANTHER" id="PTHR43877">
    <property type="entry name" value="AMINOALKYLPHOSPHONATE N-ACETYLTRANSFERASE-RELATED-RELATED"/>
    <property type="match status" value="1"/>
</dbReference>
<dbReference type="PANTHER" id="PTHR43877:SF2">
    <property type="entry name" value="AMINOALKYLPHOSPHONATE N-ACETYLTRANSFERASE-RELATED"/>
    <property type="match status" value="1"/>
</dbReference>
<dbReference type="InterPro" id="IPR016181">
    <property type="entry name" value="Acyl_CoA_acyltransferase"/>
</dbReference>
<dbReference type="GO" id="GO:0016747">
    <property type="term" value="F:acyltransferase activity, transferring groups other than amino-acyl groups"/>
    <property type="evidence" value="ECO:0007669"/>
    <property type="project" value="InterPro"/>
</dbReference>
<organism evidence="4 5">
    <name type="scientific">Escherichia phage vB_EcoM_EC001</name>
    <dbReference type="NCBI Taxonomy" id="2739754"/>
    <lineage>
        <taxon>Viruses</taxon>
        <taxon>Duplodnaviria</taxon>
        <taxon>Heunggongvirae</taxon>
        <taxon>Uroviricota</taxon>
        <taxon>Caudoviricetes</taxon>
        <taxon>Chimalliviridae</taxon>
        <taxon>Seoulvirus</taxon>
        <taxon>Seoulvirus SPN3US</taxon>
    </lineage>
</organism>
<keyword evidence="2" id="KW-0012">Acyltransferase</keyword>
<feature type="domain" description="N-acetyltransferase" evidence="3">
    <location>
        <begin position="31"/>
        <end position="164"/>
    </location>
</feature>
<evidence type="ECO:0000256" key="1">
    <source>
        <dbReference type="ARBA" id="ARBA00022679"/>
    </source>
</evidence>
<sequence>MDEAIAGRGELMKIITIVGPDTANGRKYSTDILALYNELDKSEIESYRKETGINVRFTPAKSLAERFRGRLLAVVDDGVLYGFAQYRTMTEEGVTMMSVSSLVVSSSARGKGYGTALMDAVKKSATEKGCTVVHLSVNAGNAAAKSLYDKAGFKVGAYQMYWRV</sequence>
<dbReference type="InterPro" id="IPR000182">
    <property type="entry name" value="GNAT_dom"/>
</dbReference>
<dbReference type="Proteomes" id="UP000515779">
    <property type="component" value="Segment"/>
</dbReference>
<gene>
    <name evidence="4" type="ORF">ACEC001_0970</name>
</gene>
<accession>A0A7D4ZJU4</accession>
<dbReference type="PROSITE" id="PS51186">
    <property type="entry name" value="GNAT"/>
    <property type="match status" value="1"/>
</dbReference>
<protein>
    <submittedName>
        <fullName evidence="4">Acetyltransferase (GNAT) family protein</fullName>
    </submittedName>
</protein>
<dbReference type="Pfam" id="PF00583">
    <property type="entry name" value="Acetyltransf_1"/>
    <property type="match status" value="1"/>
</dbReference>